<dbReference type="PROSITE" id="PS50222">
    <property type="entry name" value="EF_HAND_2"/>
    <property type="match status" value="1"/>
</dbReference>
<comment type="cofactor">
    <cofactor evidence="1">
        <name>Ca(2+)</name>
        <dbReference type="ChEBI" id="CHEBI:29108"/>
    </cofactor>
</comment>
<keyword evidence="4" id="KW-0732">Signal</keyword>
<evidence type="ECO:0000256" key="3">
    <source>
        <dbReference type="ARBA" id="ARBA00022723"/>
    </source>
</evidence>
<dbReference type="Gene3D" id="1.10.238.10">
    <property type="entry name" value="EF-hand"/>
    <property type="match status" value="1"/>
</dbReference>
<keyword evidence="6" id="KW-0106">Calcium</keyword>
<evidence type="ECO:0000313" key="9">
    <source>
        <dbReference type="Proteomes" id="UP000319143"/>
    </source>
</evidence>
<dbReference type="EC" id="3.1.6.6" evidence="8"/>
<evidence type="ECO:0000256" key="6">
    <source>
        <dbReference type="ARBA" id="ARBA00022837"/>
    </source>
</evidence>
<dbReference type="GO" id="GO:0004065">
    <property type="term" value="F:arylsulfatase activity"/>
    <property type="evidence" value="ECO:0007669"/>
    <property type="project" value="TreeGrafter"/>
</dbReference>
<comment type="caution">
    <text evidence="8">The sequence shown here is derived from an EMBL/GenBank/DDBJ whole genome shotgun (WGS) entry which is preliminary data.</text>
</comment>
<dbReference type="InterPro" id="IPR000917">
    <property type="entry name" value="Sulfatase_N"/>
</dbReference>
<name>A0A5C6D5U5_9BACT</name>
<dbReference type="GO" id="GO:0047753">
    <property type="term" value="F:choline-sulfatase activity"/>
    <property type="evidence" value="ECO:0007669"/>
    <property type="project" value="UniProtKB-EC"/>
</dbReference>
<dbReference type="InterPro" id="IPR011992">
    <property type="entry name" value="EF-hand-dom_pair"/>
</dbReference>
<dbReference type="PANTHER" id="PTHR42693">
    <property type="entry name" value="ARYLSULFATASE FAMILY MEMBER"/>
    <property type="match status" value="1"/>
</dbReference>
<dbReference type="Gene3D" id="3.40.720.10">
    <property type="entry name" value="Alkaline Phosphatase, subunit A"/>
    <property type="match status" value="1"/>
</dbReference>
<protein>
    <submittedName>
        <fullName evidence="8">Choline-sulfatase</fullName>
        <ecNumber evidence="8">3.1.6.6</ecNumber>
    </submittedName>
</protein>
<keyword evidence="5 8" id="KW-0378">Hydrolase</keyword>
<dbReference type="GO" id="GO:0005509">
    <property type="term" value="F:calcium ion binding"/>
    <property type="evidence" value="ECO:0007669"/>
    <property type="project" value="InterPro"/>
</dbReference>
<reference evidence="8 9" key="1">
    <citation type="submission" date="2019-02" db="EMBL/GenBank/DDBJ databases">
        <title>Deep-cultivation of Planctomycetes and their phenomic and genomic characterization uncovers novel biology.</title>
        <authorList>
            <person name="Wiegand S."/>
            <person name="Jogler M."/>
            <person name="Boedeker C."/>
            <person name="Pinto D."/>
            <person name="Vollmers J."/>
            <person name="Rivas-Marin E."/>
            <person name="Kohn T."/>
            <person name="Peeters S.H."/>
            <person name="Heuer A."/>
            <person name="Rast P."/>
            <person name="Oberbeckmann S."/>
            <person name="Bunk B."/>
            <person name="Jeske O."/>
            <person name="Meyerdierks A."/>
            <person name="Storesund J.E."/>
            <person name="Kallscheuer N."/>
            <person name="Luecker S."/>
            <person name="Lage O.M."/>
            <person name="Pohl T."/>
            <person name="Merkel B.J."/>
            <person name="Hornburger P."/>
            <person name="Mueller R.-W."/>
            <person name="Bruemmer F."/>
            <person name="Labrenz M."/>
            <person name="Spormann A.M."/>
            <person name="Op Den Camp H."/>
            <person name="Overmann J."/>
            <person name="Amann R."/>
            <person name="Jetten M.S.M."/>
            <person name="Mascher T."/>
            <person name="Medema M.H."/>
            <person name="Devos D.P."/>
            <person name="Kaster A.-K."/>
            <person name="Ovreas L."/>
            <person name="Rohde M."/>
            <person name="Galperin M.Y."/>
            <person name="Jogler C."/>
        </authorList>
    </citation>
    <scope>NUCLEOTIDE SEQUENCE [LARGE SCALE GENOMIC DNA]</scope>
    <source>
        <strain evidence="8 9">Poly41</strain>
    </source>
</reference>
<gene>
    <name evidence="8" type="primary">betC_19</name>
    <name evidence="8" type="ORF">Poly41_55110</name>
</gene>
<dbReference type="Pfam" id="PF00884">
    <property type="entry name" value="Sulfatase"/>
    <property type="match status" value="1"/>
</dbReference>
<dbReference type="SUPFAM" id="SSF53649">
    <property type="entry name" value="Alkaline phosphatase-like"/>
    <property type="match status" value="1"/>
</dbReference>
<dbReference type="OrthoDB" id="5901192at2"/>
<comment type="similarity">
    <text evidence="2">Belongs to the sulfatase family.</text>
</comment>
<dbReference type="PANTHER" id="PTHR42693:SF42">
    <property type="entry name" value="ARYLSULFATASE G"/>
    <property type="match status" value="1"/>
</dbReference>
<proteinExistence type="inferred from homology"/>
<evidence type="ECO:0000313" key="8">
    <source>
        <dbReference type="EMBL" id="TWU32533.1"/>
    </source>
</evidence>
<evidence type="ECO:0000256" key="1">
    <source>
        <dbReference type="ARBA" id="ARBA00001913"/>
    </source>
</evidence>
<dbReference type="EMBL" id="SJPV01000012">
    <property type="protein sequence ID" value="TWU32533.1"/>
    <property type="molecule type" value="Genomic_DNA"/>
</dbReference>
<evidence type="ECO:0000256" key="5">
    <source>
        <dbReference type="ARBA" id="ARBA00022801"/>
    </source>
</evidence>
<feature type="domain" description="EF-hand" evidence="7">
    <location>
        <begin position="519"/>
        <end position="545"/>
    </location>
</feature>
<dbReference type="InterPro" id="IPR050738">
    <property type="entry name" value="Sulfatase"/>
</dbReference>
<dbReference type="InterPro" id="IPR017850">
    <property type="entry name" value="Alkaline_phosphatase_core_sf"/>
</dbReference>
<evidence type="ECO:0000259" key="7">
    <source>
        <dbReference type="PROSITE" id="PS50222"/>
    </source>
</evidence>
<accession>A0A5C6D5U5</accession>
<evidence type="ECO:0000256" key="2">
    <source>
        <dbReference type="ARBA" id="ARBA00008779"/>
    </source>
</evidence>
<dbReference type="AlphaFoldDB" id="A0A5C6D5U5"/>
<dbReference type="InterPro" id="IPR002048">
    <property type="entry name" value="EF_hand_dom"/>
</dbReference>
<dbReference type="RefSeq" id="WP_146530292.1">
    <property type="nucleotide sequence ID" value="NZ_SJPV01000012.1"/>
</dbReference>
<organism evidence="8 9">
    <name type="scientific">Novipirellula artificiosorum</name>
    <dbReference type="NCBI Taxonomy" id="2528016"/>
    <lineage>
        <taxon>Bacteria</taxon>
        <taxon>Pseudomonadati</taxon>
        <taxon>Planctomycetota</taxon>
        <taxon>Planctomycetia</taxon>
        <taxon>Pirellulales</taxon>
        <taxon>Pirellulaceae</taxon>
        <taxon>Novipirellula</taxon>
    </lineage>
</organism>
<evidence type="ECO:0000256" key="4">
    <source>
        <dbReference type="ARBA" id="ARBA00022729"/>
    </source>
</evidence>
<sequence length="545" mass="62308">MAINHHAFPQPEDQGFDWTCHSLGVTKKMSPHRLTGFASTAPDDPFRIDENGYPYHQNNEDAMEFLRESKDQPFFLYYATWLVHSPIQTRSLANLEKYCKKLGVNIPTDPEKWELEGQRIPFYCAMVEELDHHVGRLFDYLDQTEDPRWPGHTLIENTYLIFTSDNSGMEQHPSEIITDNYPLDRGKISAREGGTRVPLIVAGPGIPGGTQSDVMVNGLDFYPTVLSLCGIKKPVEKHLDGCDLRPLLLGDPTDPAVVKTADGTVRDTLVWHFPHSVAMESTIRIGDYKLIRKYDHVGNPNVESELELFRLYKSDDGKQERADIEESANLAEAMPEKAKQMNDRLTQLLSEMKASYPYYNPDYNKSLPHQEHVCNVVSHEQIDSNVNIVFHENGAKVVRANLIYTPNGGQRYEEWYRMAATLHDESKASAKLPEGTTHYFFNLIDENNFLRSYPEVVDVIGQQNGKHPYSLTALENENFKGTVSSKTHRPKTNRQRAFRRWDTNQDQSLSLDEYKAGLSGHSDLERRFRHFETNGDSLLSPDEFK</sequence>
<keyword evidence="3" id="KW-0479">Metal-binding</keyword>
<dbReference type="SUPFAM" id="SSF47473">
    <property type="entry name" value="EF-hand"/>
    <property type="match status" value="1"/>
</dbReference>
<keyword evidence="9" id="KW-1185">Reference proteome</keyword>
<dbReference type="Proteomes" id="UP000319143">
    <property type="component" value="Unassembled WGS sequence"/>
</dbReference>